<reference evidence="2 3" key="1">
    <citation type="submission" date="2023-07" db="EMBL/GenBank/DDBJ databases">
        <title>Sorghum-associated microbial communities from plants grown in Nebraska, USA.</title>
        <authorList>
            <person name="Schachtman D."/>
        </authorList>
    </citation>
    <scope>NUCLEOTIDE SEQUENCE [LARGE SCALE GENOMIC DNA]</scope>
    <source>
        <strain evidence="2 3">DS2154</strain>
    </source>
</reference>
<evidence type="ECO:0000259" key="1">
    <source>
        <dbReference type="SMART" id="SM00849"/>
    </source>
</evidence>
<dbReference type="PANTHER" id="PTHR43084:SF1">
    <property type="entry name" value="PERSULFIDE DIOXYGENASE ETHE1, MITOCHONDRIAL"/>
    <property type="match status" value="1"/>
</dbReference>
<feature type="domain" description="Metallo-beta-lactamase" evidence="1">
    <location>
        <begin position="14"/>
        <end position="203"/>
    </location>
</feature>
<comment type="caution">
    <text evidence="2">The sequence shown here is derived from an EMBL/GenBank/DDBJ whole genome shotgun (WGS) entry which is preliminary data.</text>
</comment>
<sequence length="280" mass="29035">MQPEITAFHHPATGRVTYLIADPATLLCAFVDPVLDYDPLTQAVDTRFVDAIIADVRARDLGPTWILETGLHTDHLSAAGHLKYETGASICIGAPVLDSLKRLVPVLGSDGVDLDGWDFDKLAQDGEALPMGGVEITAIALPGRLPGATAYQVGDVVFAGSALLPPDQGLADSAAPGADAAGQHAAARRLLGLPPETRLLVGQTGAAADAWDTTVADQKARNIDAGDAVPAEAFVARRAAVLATPGPLAAPALQVGIRAFRLPPQDEDGKRFPPVDISSL</sequence>
<evidence type="ECO:0000313" key="2">
    <source>
        <dbReference type="EMBL" id="MDR6533147.1"/>
    </source>
</evidence>
<dbReference type="InterPro" id="IPR036866">
    <property type="entry name" value="RibonucZ/Hydroxyglut_hydro"/>
</dbReference>
<dbReference type="SMART" id="SM00849">
    <property type="entry name" value="Lactamase_B"/>
    <property type="match status" value="1"/>
</dbReference>
<proteinExistence type="predicted"/>
<dbReference type="Proteomes" id="UP001262754">
    <property type="component" value="Unassembled WGS sequence"/>
</dbReference>
<name>A0ABU1N406_9CAUL</name>
<organism evidence="2 3">
    <name type="scientific">Caulobacter rhizosphaerae</name>
    <dbReference type="NCBI Taxonomy" id="2010972"/>
    <lineage>
        <taxon>Bacteria</taxon>
        <taxon>Pseudomonadati</taxon>
        <taxon>Pseudomonadota</taxon>
        <taxon>Alphaproteobacteria</taxon>
        <taxon>Caulobacterales</taxon>
        <taxon>Caulobacteraceae</taxon>
        <taxon>Caulobacter</taxon>
    </lineage>
</organism>
<dbReference type="RefSeq" id="WP_310033934.1">
    <property type="nucleotide sequence ID" value="NZ_JAVDRL010000011.1"/>
</dbReference>
<dbReference type="InterPro" id="IPR001279">
    <property type="entry name" value="Metallo-B-lactamas"/>
</dbReference>
<dbReference type="EMBL" id="JAVDRL010000011">
    <property type="protein sequence ID" value="MDR6533147.1"/>
    <property type="molecule type" value="Genomic_DNA"/>
</dbReference>
<evidence type="ECO:0000313" key="3">
    <source>
        <dbReference type="Proteomes" id="UP001262754"/>
    </source>
</evidence>
<dbReference type="SUPFAM" id="SSF56281">
    <property type="entry name" value="Metallo-hydrolase/oxidoreductase"/>
    <property type="match status" value="1"/>
</dbReference>
<gene>
    <name evidence="2" type="ORF">J2800_003908</name>
</gene>
<dbReference type="InterPro" id="IPR051682">
    <property type="entry name" value="Mito_Persulfide_Diox"/>
</dbReference>
<dbReference type="PANTHER" id="PTHR43084">
    <property type="entry name" value="PERSULFIDE DIOXYGENASE ETHE1"/>
    <property type="match status" value="1"/>
</dbReference>
<keyword evidence="3" id="KW-1185">Reference proteome</keyword>
<dbReference type="Pfam" id="PF00753">
    <property type="entry name" value="Lactamase_B"/>
    <property type="match status" value="1"/>
</dbReference>
<accession>A0ABU1N406</accession>
<dbReference type="Gene3D" id="3.60.15.10">
    <property type="entry name" value="Ribonuclease Z/Hydroxyacylglutathione hydrolase-like"/>
    <property type="match status" value="1"/>
</dbReference>
<protein>
    <submittedName>
        <fullName evidence="2">Glyoxylase-like metal-dependent hydrolase (Beta-lactamase superfamily II)</fullName>
    </submittedName>
</protein>